<keyword evidence="2" id="KW-0031">Aminopeptidase</keyword>
<dbReference type="Gene3D" id="3.60.70.12">
    <property type="entry name" value="L-amino peptidase D-ALA esterase/amidase"/>
    <property type="match status" value="1"/>
</dbReference>
<keyword evidence="2" id="KW-0378">Hydrolase</keyword>
<dbReference type="PANTHER" id="PTHR36512">
    <property type="entry name" value="D-AMINOPEPTIDASE"/>
    <property type="match status" value="1"/>
</dbReference>
<dbReference type="InterPro" id="IPR005321">
    <property type="entry name" value="Peptidase_S58_DmpA"/>
</dbReference>
<dbReference type="InterPro" id="IPR016117">
    <property type="entry name" value="ArgJ-like_dom_sf"/>
</dbReference>
<dbReference type="SUPFAM" id="SSF56266">
    <property type="entry name" value="DmpA/ArgJ-like"/>
    <property type="match status" value="1"/>
</dbReference>
<evidence type="ECO:0000256" key="1">
    <source>
        <dbReference type="ARBA" id="ARBA00007068"/>
    </source>
</evidence>
<gene>
    <name evidence="2" type="ORF">AOZ06_34975</name>
</gene>
<dbReference type="Proteomes" id="UP000063699">
    <property type="component" value="Chromosome"/>
</dbReference>
<proteinExistence type="inferred from homology"/>
<sequence>MTDAWLYTPAGRPRARALNIPFEGQPAALNSITDVPGVQVGYETLIEGDDIRTGVTAILPRGKSGVGVSCASGFHSFNGNGELTGSHWLAETGLLGWPVTITNSYAVGPVHRGVIDWVVREQPGNAPWDFPVVGETYDGYLNDIGRSYVTPQHAVNAIDNAVPGAIEEGSVGGGTGMNSYGFKAGNGTASRKVPYAGTDYTVGVFIQSNFGARRQLTIAGRPLGKVFADNDPMAESDWLSPPGSGSAIVVVATDAPLLPQQCSALARRATIGLGRTGTTGTHSSGDIFLAFSTGNPGALSSPPDGRGEALSRVDFVPWHGIDPFLEATAYAVEEAVVNALVVNETMIGRNGHRSPAIPRERLAGLFSE</sequence>
<name>A0A0N9IAB3_9PSEU</name>
<dbReference type="CDD" id="cd02253">
    <property type="entry name" value="DmpA"/>
    <property type="match status" value="1"/>
</dbReference>
<keyword evidence="2" id="KW-0645">Protease</keyword>
<accession>A0A0N9IAB3</accession>
<evidence type="ECO:0000313" key="3">
    <source>
        <dbReference type="Proteomes" id="UP000063699"/>
    </source>
</evidence>
<comment type="similarity">
    <text evidence="1">Belongs to the peptidase S58 family.</text>
</comment>
<dbReference type="EMBL" id="CP012752">
    <property type="protein sequence ID" value="ALG11385.1"/>
    <property type="molecule type" value="Genomic_DNA"/>
</dbReference>
<organism evidence="2 3">
    <name type="scientific">Kibdelosporangium phytohabitans</name>
    <dbReference type="NCBI Taxonomy" id="860235"/>
    <lineage>
        <taxon>Bacteria</taxon>
        <taxon>Bacillati</taxon>
        <taxon>Actinomycetota</taxon>
        <taxon>Actinomycetes</taxon>
        <taxon>Pseudonocardiales</taxon>
        <taxon>Pseudonocardiaceae</taxon>
        <taxon>Kibdelosporangium</taxon>
    </lineage>
</organism>
<protein>
    <submittedName>
        <fullName evidence="2">Aminopeptidase</fullName>
    </submittedName>
</protein>
<dbReference type="STRING" id="860235.AOZ06_34975"/>
<evidence type="ECO:0000313" key="2">
    <source>
        <dbReference type="EMBL" id="ALG11385.1"/>
    </source>
</evidence>
<dbReference type="OrthoDB" id="9770388at2"/>
<dbReference type="PANTHER" id="PTHR36512:SF3">
    <property type="entry name" value="BLR5678 PROTEIN"/>
    <property type="match status" value="1"/>
</dbReference>
<dbReference type="KEGG" id="kphy:AOZ06_34975"/>
<dbReference type="RefSeq" id="WP_054293286.1">
    <property type="nucleotide sequence ID" value="NZ_CP012752.1"/>
</dbReference>
<reference evidence="2 3" key="1">
    <citation type="submission" date="2015-07" db="EMBL/GenBank/DDBJ databases">
        <title>Genome sequencing of Kibdelosporangium phytohabitans.</title>
        <authorList>
            <person name="Qin S."/>
            <person name="Xing K."/>
        </authorList>
    </citation>
    <scope>NUCLEOTIDE SEQUENCE [LARGE SCALE GENOMIC DNA]</scope>
    <source>
        <strain evidence="2 3">KLBMP1111</strain>
    </source>
</reference>
<dbReference type="AlphaFoldDB" id="A0A0N9IAB3"/>
<dbReference type="GO" id="GO:0004177">
    <property type="term" value="F:aminopeptidase activity"/>
    <property type="evidence" value="ECO:0007669"/>
    <property type="project" value="UniProtKB-KW"/>
</dbReference>
<dbReference type="Pfam" id="PF03576">
    <property type="entry name" value="Peptidase_S58"/>
    <property type="match status" value="1"/>
</dbReference>
<keyword evidence="3" id="KW-1185">Reference proteome</keyword>